<sequence>MHPQREEEEKEEEEEDDDDVDDNNDDEGRRNLLKGGLKSLRESSVHEYFTYNKFRIHHTMLEQVDNVVGVE</sequence>
<dbReference type="EMBL" id="JADCNL010000008">
    <property type="protein sequence ID" value="KAG0470776.1"/>
    <property type="molecule type" value="Genomic_DNA"/>
</dbReference>
<keyword evidence="3" id="KW-1185">Reference proteome</keyword>
<evidence type="ECO:0000313" key="3">
    <source>
        <dbReference type="Proteomes" id="UP000636800"/>
    </source>
</evidence>
<protein>
    <submittedName>
        <fullName evidence="2">Uncharacterized protein</fullName>
    </submittedName>
</protein>
<organism evidence="2 3">
    <name type="scientific">Vanilla planifolia</name>
    <name type="common">Vanilla</name>
    <dbReference type="NCBI Taxonomy" id="51239"/>
    <lineage>
        <taxon>Eukaryota</taxon>
        <taxon>Viridiplantae</taxon>
        <taxon>Streptophyta</taxon>
        <taxon>Embryophyta</taxon>
        <taxon>Tracheophyta</taxon>
        <taxon>Spermatophyta</taxon>
        <taxon>Magnoliopsida</taxon>
        <taxon>Liliopsida</taxon>
        <taxon>Asparagales</taxon>
        <taxon>Orchidaceae</taxon>
        <taxon>Vanilloideae</taxon>
        <taxon>Vanilleae</taxon>
        <taxon>Vanilla</taxon>
    </lineage>
</organism>
<evidence type="ECO:0000256" key="1">
    <source>
        <dbReference type="SAM" id="MobiDB-lite"/>
    </source>
</evidence>
<proteinExistence type="predicted"/>
<accession>A0A835QH52</accession>
<evidence type="ECO:0000313" key="2">
    <source>
        <dbReference type="EMBL" id="KAG0470776.1"/>
    </source>
</evidence>
<name>A0A835QH52_VANPL</name>
<feature type="compositionally biased region" description="Acidic residues" evidence="1">
    <location>
        <begin position="8"/>
        <end position="25"/>
    </location>
</feature>
<reference evidence="2 3" key="1">
    <citation type="journal article" date="2020" name="Nat. Food">
        <title>A phased Vanilla planifolia genome enables genetic improvement of flavour and production.</title>
        <authorList>
            <person name="Hasing T."/>
            <person name="Tang H."/>
            <person name="Brym M."/>
            <person name="Khazi F."/>
            <person name="Huang T."/>
            <person name="Chambers A.H."/>
        </authorList>
    </citation>
    <scope>NUCLEOTIDE SEQUENCE [LARGE SCALE GENOMIC DNA]</scope>
    <source>
        <tissue evidence="2">Leaf</tissue>
    </source>
</reference>
<dbReference type="OrthoDB" id="768548at2759"/>
<gene>
    <name evidence="2" type="ORF">HPP92_017476</name>
</gene>
<comment type="caution">
    <text evidence="2">The sequence shown here is derived from an EMBL/GenBank/DDBJ whole genome shotgun (WGS) entry which is preliminary data.</text>
</comment>
<feature type="region of interest" description="Disordered" evidence="1">
    <location>
        <begin position="1"/>
        <end position="37"/>
    </location>
</feature>
<dbReference type="Proteomes" id="UP000636800">
    <property type="component" value="Unassembled WGS sequence"/>
</dbReference>
<dbReference type="AlphaFoldDB" id="A0A835QH52"/>